<organism evidence="2 3">
    <name type="scientific">Rhodocytophaga rosea</name>
    <dbReference type="NCBI Taxonomy" id="2704465"/>
    <lineage>
        <taxon>Bacteria</taxon>
        <taxon>Pseudomonadati</taxon>
        <taxon>Bacteroidota</taxon>
        <taxon>Cytophagia</taxon>
        <taxon>Cytophagales</taxon>
        <taxon>Rhodocytophagaceae</taxon>
        <taxon>Rhodocytophaga</taxon>
    </lineage>
</organism>
<protein>
    <recommendedName>
        <fullName evidence="1">OmpA-like domain-containing protein</fullName>
    </recommendedName>
</protein>
<dbReference type="Gene3D" id="3.30.1330.60">
    <property type="entry name" value="OmpA-like domain"/>
    <property type="match status" value="1"/>
</dbReference>
<dbReference type="Proteomes" id="UP000480178">
    <property type="component" value="Chromosome"/>
</dbReference>
<dbReference type="InterPro" id="IPR019734">
    <property type="entry name" value="TPR_rpt"/>
</dbReference>
<dbReference type="SMART" id="SM00028">
    <property type="entry name" value="TPR"/>
    <property type="match status" value="2"/>
</dbReference>
<dbReference type="Gene3D" id="1.25.40.10">
    <property type="entry name" value="Tetratricopeptide repeat domain"/>
    <property type="match status" value="2"/>
</dbReference>
<reference evidence="2 3" key="1">
    <citation type="submission" date="2020-01" db="EMBL/GenBank/DDBJ databases">
        <authorList>
            <person name="Kim M.K."/>
        </authorList>
    </citation>
    <scope>NUCLEOTIDE SEQUENCE [LARGE SCALE GENOMIC DNA]</scope>
    <source>
        <strain evidence="2 3">172606-1</strain>
    </source>
</reference>
<feature type="domain" description="OmpA-like" evidence="1">
    <location>
        <begin position="179"/>
        <end position="243"/>
    </location>
</feature>
<dbReference type="RefSeq" id="WP_162442550.1">
    <property type="nucleotide sequence ID" value="NZ_CP048222.1"/>
</dbReference>
<dbReference type="SUPFAM" id="SSF48452">
    <property type="entry name" value="TPR-like"/>
    <property type="match status" value="1"/>
</dbReference>
<sequence length="595" mass="65677">MIRTKNLLSTMTVCVIVSLSGCTLPKMVKMSKDQQLTVTPNPLEVHGEEVKFDMSASLPVKMLKKKTTYTADIDYKAGEKKTDVGDLVFNAADYPNAKKEQPKAEKSFSFPYTDDMQRGNLVVTGTAAKGKKAKTTPEMVVAPGIITTSRLVKDPNLVAFAETGYNPNPEFEPTDVAFFFPQGSAQLQTSETRSKRGKFLDAFISEKNVTKTVTVTGTHSPEGAERVNSKLSENRAQAIEKYYRGKMRAFKYNNDTADSIEFVLKPVIEDWQMLKDTLSVTDIIEEDQKSQILSIIDGEGDFEQKEDQLHSLPSYRKLLGQVYPKLRTAQTEILTLMEKKPASELSALARQMAEGRGDTSLLRNNELAYAATLTPDLNEKRGIYEVSVKKSDSWQSHNDLGAVHLELAKKETDKAKMTQLVDMAITHLEMAKNKQETAEVYNNLAVAYTMKGMKNEAMEAVNKAAQQTGNEDVTKAINATKGIMQIRAAQYTEAINTLSQAGDSAVVLYNKGLAQVLAKQYDAAIATLNEASSKQADAWTYYVTAIAAARAKNESTMVESLKKAISADSSLRAKALEDLEFNAFANSETFKNAIK</sequence>
<dbReference type="InterPro" id="IPR036737">
    <property type="entry name" value="OmpA-like_sf"/>
</dbReference>
<proteinExistence type="predicted"/>
<evidence type="ECO:0000313" key="2">
    <source>
        <dbReference type="EMBL" id="QHT66496.1"/>
    </source>
</evidence>
<dbReference type="InterPro" id="IPR006665">
    <property type="entry name" value="OmpA-like"/>
</dbReference>
<evidence type="ECO:0000313" key="3">
    <source>
        <dbReference type="Proteomes" id="UP000480178"/>
    </source>
</evidence>
<gene>
    <name evidence="2" type="ORF">GXP67_07415</name>
</gene>
<dbReference type="EMBL" id="CP048222">
    <property type="protein sequence ID" value="QHT66496.1"/>
    <property type="molecule type" value="Genomic_DNA"/>
</dbReference>
<dbReference type="PROSITE" id="PS51257">
    <property type="entry name" value="PROKAR_LIPOPROTEIN"/>
    <property type="match status" value="1"/>
</dbReference>
<evidence type="ECO:0000259" key="1">
    <source>
        <dbReference type="Pfam" id="PF00691"/>
    </source>
</evidence>
<dbReference type="NCBIfam" id="NF047558">
    <property type="entry name" value="TPR_END_plus"/>
    <property type="match status" value="1"/>
</dbReference>
<dbReference type="InterPro" id="IPR011990">
    <property type="entry name" value="TPR-like_helical_dom_sf"/>
</dbReference>
<dbReference type="AlphaFoldDB" id="A0A6C0GEV1"/>
<name>A0A6C0GEV1_9BACT</name>
<accession>A0A6C0GEV1</accession>
<dbReference type="Pfam" id="PF00691">
    <property type="entry name" value="OmpA"/>
    <property type="match status" value="1"/>
</dbReference>
<dbReference type="KEGG" id="rhoz:GXP67_07415"/>
<keyword evidence="3" id="KW-1185">Reference proteome</keyword>